<evidence type="ECO:0000256" key="16">
    <source>
        <dbReference type="ARBA" id="ARBA00044985"/>
    </source>
</evidence>
<evidence type="ECO:0000256" key="14">
    <source>
        <dbReference type="ARBA" id="ARBA00044919"/>
    </source>
</evidence>
<evidence type="ECO:0000256" key="6">
    <source>
        <dbReference type="ARBA" id="ARBA00044884"/>
    </source>
</evidence>
<dbReference type="Proteomes" id="UP000188533">
    <property type="component" value="Unassembled WGS sequence"/>
</dbReference>
<evidence type="ECO:0000256" key="7">
    <source>
        <dbReference type="ARBA" id="ARBA00044891"/>
    </source>
</evidence>
<evidence type="ECO:0000256" key="20">
    <source>
        <dbReference type="SAM" id="Phobius"/>
    </source>
</evidence>
<comment type="similarity">
    <text evidence="2">Belongs to the oxygen-dependent FAD-linked oxidoreductase family.</text>
</comment>
<dbReference type="PANTHER" id="PTHR23512">
    <property type="entry name" value="MAJOR FACILITATOR SUPERFAMILY DOMAIN-CONTAINING PROTEIN 1"/>
    <property type="match status" value="1"/>
</dbReference>
<evidence type="ECO:0000256" key="21">
    <source>
        <dbReference type="SAM" id="SignalP"/>
    </source>
</evidence>
<comment type="subcellular location">
    <subcellularLocation>
        <location evidence="1">Membrane</location>
        <topology evidence="1">Multi-pass membrane protein</topology>
    </subcellularLocation>
</comment>
<evidence type="ECO:0000256" key="15">
    <source>
        <dbReference type="ARBA" id="ARBA00044924"/>
    </source>
</evidence>
<feature type="transmembrane region" description="Helical" evidence="20">
    <location>
        <begin position="949"/>
        <end position="969"/>
    </location>
</feature>
<comment type="function">
    <text evidence="18">Lysosomal dipeptide uniporter that selectively exports lysine, arginine or histidine-containing dipeptides with a net positive charge from the lysosome lumen into the cytosol. Could play a role in a specific type of protein O-glycosylation indirectly regulating macrophages migration and tissue invasion. Also essential for liver homeostasis.</text>
</comment>
<organism evidence="23 24">
    <name type="scientific">Lentinula edodes</name>
    <name type="common">Shiitake mushroom</name>
    <name type="synonym">Lentinus edodes</name>
    <dbReference type="NCBI Taxonomy" id="5353"/>
    <lineage>
        <taxon>Eukaryota</taxon>
        <taxon>Fungi</taxon>
        <taxon>Dikarya</taxon>
        <taxon>Basidiomycota</taxon>
        <taxon>Agaricomycotina</taxon>
        <taxon>Agaricomycetes</taxon>
        <taxon>Agaricomycetidae</taxon>
        <taxon>Agaricales</taxon>
        <taxon>Marasmiineae</taxon>
        <taxon>Omphalotaceae</taxon>
        <taxon>Lentinula</taxon>
    </lineage>
</organism>
<evidence type="ECO:0000256" key="17">
    <source>
        <dbReference type="ARBA" id="ARBA00045018"/>
    </source>
</evidence>
<evidence type="ECO:0000256" key="3">
    <source>
        <dbReference type="ARBA" id="ARBA00044876"/>
    </source>
</evidence>
<comment type="catalytic activity">
    <reaction evidence="8">
        <text>L-alpha-aminoacyl-L-lysine(out) = L-alpha-aminoacyl-L-lysine(in)</text>
        <dbReference type="Rhea" id="RHEA:79383"/>
        <dbReference type="ChEBI" id="CHEBI:229966"/>
    </reaction>
</comment>
<feature type="transmembrane region" description="Helical" evidence="20">
    <location>
        <begin position="1023"/>
        <end position="1044"/>
    </location>
</feature>
<evidence type="ECO:0000313" key="23">
    <source>
        <dbReference type="EMBL" id="GAW00705.1"/>
    </source>
</evidence>
<reference evidence="23 24" key="2">
    <citation type="submission" date="2017-02" db="EMBL/GenBank/DDBJ databases">
        <title>A genome survey and senescence transcriptome analysis in Lentinula edodes.</title>
        <authorList>
            <person name="Sakamoto Y."/>
            <person name="Nakade K."/>
            <person name="Sato S."/>
            <person name="Yoshida Y."/>
            <person name="Miyazaki K."/>
            <person name="Natsume S."/>
            <person name="Konno N."/>
        </authorList>
    </citation>
    <scope>NUCLEOTIDE SEQUENCE [LARGE SCALE GENOMIC DNA]</scope>
    <source>
        <strain evidence="23 24">NBRC 111202</strain>
    </source>
</reference>
<comment type="catalytic activity">
    <reaction evidence="7">
        <text>L-lysyl-L-alpha-amino acid(out) = L-lysyl-L-alpha-amino acid(in)</text>
        <dbReference type="Rhea" id="RHEA:79387"/>
        <dbReference type="ChEBI" id="CHEBI:229965"/>
    </reaction>
</comment>
<dbReference type="PROSITE" id="PS51387">
    <property type="entry name" value="FAD_PCMH"/>
    <property type="match status" value="1"/>
</dbReference>
<comment type="catalytic activity">
    <reaction evidence="11">
        <text>L-lysyl-L-lysine(out) = L-lysyl-L-lysine(in)</text>
        <dbReference type="Rhea" id="RHEA:79403"/>
        <dbReference type="ChEBI" id="CHEBI:229956"/>
    </reaction>
</comment>
<feature type="transmembrane region" description="Helical" evidence="20">
    <location>
        <begin position="701"/>
        <end position="722"/>
    </location>
</feature>
<comment type="caution">
    <text evidence="23">The sequence shown here is derived from an EMBL/GenBank/DDBJ whole genome shotgun (WGS) entry which is preliminary data.</text>
</comment>
<feature type="transmembrane region" description="Helical" evidence="20">
    <location>
        <begin position="757"/>
        <end position="777"/>
    </location>
</feature>
<dbReference type="SUPFAM" id="SSF103473">
    <property type="entry name" value="MFS general substrate transporter"/>
    <property type="match status" value="1"/>
</dbReference>
<dbReference type="AlphaFoldDB" id="A0A1Q3E0C7"/>
<name>A0A1Q3E0C7_LENED</name>
<comment type="catalytic activity">
    <reaction evidence="12">
        <text>L-arginyl-glycine(out) = L-arginyl-glycine(in)</text>
        <dbReference type="Rhea" id="RHEA:79391"/>
        <dbReference type="ChEBI" id="CHEBI:229955"/>
    </reaction>
</comment>
<comment type="catalytic activity">
    <reaction evidence="5">
        <text>L-alpha-aminoacyl-L-arginine(out) = L-alpha-aminoacyl-L-arginine(in)</text>
        <dbReference type="Rhea" id="RHEA:79367"/>
        <dbReference type="ChEBI" id="CHEBI:229968"/>
    </reaction>
</comment>
<dbReference type="STRING" id="5353.A0A1Q3E0C7"/>
<comment type="catalytic activity">
    <reaction evidence="15">
        <text>L-lysyl-glycine(out) = L-lysyl-glycine(in)</text>
        <dbReference type="Rhea" id="RHEA:79407"/>
        <dbReference type="ChEBI" id="CHEBI:191202"/>
    </reaction>
</comment>
<dbReference type="InterPro" id="IPR012951">
    <property type="entry name" value="BBE"/>
</dbReference>
<evidence type="ECO:0000256" key="8">
    <source>
        <dbReference type="ARBA" id="ARBA00044893"/>
    </source>
</evidence>
<evidence type="ECO:0000256" key="11">
    <source>
        <dbReference type="ARBA" id="ARBA00044900"/>
    </source>
</evidence>
<reference evidence="23 24" key="1">
    <citation type="submission" date="2016-08" db="EMBL/GenBank/DDBJ databases">
        <authorList>
            <consortium name="Lentinula edodes genome sequencing consortium"/>
            <person name="Sakamoto Y."/>
            <person name="Nakade K."/>
            <person name="Sato S."/>
            <person name="Yoshida Y."/>
            <person name="Miyazaki K."/>
            <person name="Natsume S."/>
            <person name="Konno N."/>
        </authorList>
    </citation>
    <scope>NUCLEOTIDE SEQUENCE [LARGE SCALE GENOMIC DNA]</scope>
    <source>
        <strain evidence="23 24">NBRC 111202</strain>
    </source>
</reference>
<feature type="signal peptide" evidence="21">
    <location>
        <begin position="1"/>
        <end position="18"/>
    </location>
</feature>
<keyword evidence="21" id="KW-0732">Signal</keyword>
<evidence type="ECO:0000256" key="18">
    <source>
        <dbReference type="ARBA" id="ARBA00045709"/>
    </source>
</evidence>
<dbReference type="InterPro" id="IPR016169">
    <property type="entry name" value="FAD-bd_PCMH_sub2"/>
</dbReference>
<evidence type="ECO:0000256" key="9">
    <source>
        <dbReference type="ARBA" id="ARBA00044898"/>
    </source>
</evidence>
<dbReference type="GO" id="GO:0071949">
    <property type="term" value="F:FAD binding"/>
    <property type="evidence" value="ECO:0007669"/>
    <property type="project" value="InterPro"/>
</dbReference>
<dbReference type="Pfam" id="PF08031">
    <property type="entry name" value="BBE"/>
    <property type="match status" value="1"/>
</dbReference>
<sequence>MWPTSLSSSLYLVLQGLGFLNYENLPDSNSPFCRAFPGDESWPTEDIWDALNASIDGRLIKTVPVGSSCHDPHYDKNACKYVQQNWHQTEMHISHPSSIMDAVFLNKSCDPFTPRESPCYVGSYVQYTVNVSEPIHVMKTVEFSKKHNIRFVVKNTGHDYMGRSTGAGAISVWMHHLKEKEWFDSYSSPGYTGPAMKVQAGVQGAEVNAEATKHGHLIVAGECPSVGFAGGYIQGGGHSTLSSVLGMAADHTLAFEVITTTGEFVTASPTENSDLYWALSGGGGGTYGVVWSVTVKAHPDIPVTKARLFFSSEEISRDTYWEAITSYQQIIPSILDTGSFLDSTYDVNKFRMDPLIGPNVSSSTVMSVLRPWLSTLDSLGISYEFNLTEHAKYVEAVAGYDNFDIMGYQLGGRLLPRTLFETTEGFSEFMQTIRDIVEGGAYVWDIGLRPSWEAGGYSDNAIHPEWRKAERMYNPVLFFDDDDPLERIWDDQRRISVLFDEPLKKLSASGGAYANEADPFAPDWKAAFYGEHYDRLLSIKDKWDPEQLLYGTIASKVPRGVYVLRIKSDLTVLPLYSSRTSSALKWTSYTEDTLKYSSRQASDKRSGLISKDSESSGIASLNTRKPKLPLGWRIAILTLTCLASFGNHWSNGLIVALKTTIIKEVHINNSQFATLVACTNLVNTFLCIGLGFCIDTWGGPLFSVIMALFHLSGSIVMAGSATNNFNNYPVLIVGKVLAAIGDGSLDNAQHRIFSTYFARGGGFAFSIGAIWGVANLAQFTGQSTANIIATNLGTYAWALWISAIIALFSVICAVAVYVLDKWLVVKYEVTDHTDGATMKGHLRRGVFSLKAVRQLPVTFWIVVLFSVFENAGVQSFVSISTQFAQQRLKKGAVIGGWVSSFYLLLPACLTPVLGIVIDLYGQRVSFLFVSALMFLISMLLLKFSHSVPTFIAAYVFYALAQCVTPAPQVEIIRSIIADPQWFATAFAIKKSVVQASIVIITTAAGKLQDDTANDSLDPAVTLWLVYAFVCTAVSGALWVVANWFPTLLPAARLSQVKPSRMQEEVKMLLARRAHTSSVGSDIDIARVDEGEKEDGADDDGEFEEKKLLSDEKALKKAKPGMDGMRWIFLVASAGIIAIGWIMFGLGVEWGVHGSVIAGTTGE</sequence>
<comment type="catalytic activity">
    <reaction evidence="13">
        <text>L-histidyl-L-alpha-amino acid(out) = L-histidyl-L-alpha-amino acid(in)</text>
        <dbReference type="Rhea" id="RHEA:79379"/>
        <dbReference type="ChEBI" id="CHEBI:229964"/>
    </reaction>
</comment>
<evidence type="ECO:0000256" key="13">
    <source>
        <dbReference type="ARBA" id="ARBA00044912"/>
    </source>
</evidence>
<dbReference type="Gene3D" id="3.30.465.10">
    <property type="match status" value="2"/>
</dbReference>
<dbReference type="InterPro" id="IPR036259">
    <property type="entry name" value="MFS_trans_sf"/>
</dbReference>
<feature type="chain" id="PRO_5013360955" description="Lysosomal dipeptide transporter MFSD1" evidence="21">
    <location>
        <begin position="19"/>
        <end position="1162"/>
    </location>
</feature>
<proteinExistence type="inferred from homology"/>
<feature type="transmembrane region" description="Helical" evidence="20">
    <location>
        <begin position="672"/>
        <end position="694"/>
    </location>
</feature>
<keyword evidence="20" id="KW-1133">Transmembrane helix</keyword>
<accession>A0A1Q3E0C7</accession>
<comment type="catalytic activity">
    <reaction evidence="4">
        <text>L-histidyl-glycine(out) = L-histidyl-glycine(in)</text>
        <dbReference type="Rhea" id="RHEA:79395"/>
        <dbReference type="ChEBI" id="CHEBI:229957"/>
    </reaction>
</comment>
<feature type="transmembrane region" description="Helical" evidence="20">
    <location>
        <begin position="924"/>
        <end position="943"/>
    </location>
</feature>
<comment type="catalytic activity">
    <reaction evidence="6">
        <text>L-alpha-aminoacyl-L-histidine(out) = L-alpha-aminoacyl-L-histidine(in)</text>
        <dbReference type="Rhea" id="RHEA:79375"/>
        <dbReference type="ChEBI" id="CHEBI:229967"/>
    </reaction>
</comment>
<feature type="transmembrane region" description="Helical" evidence="20">
    <location>
        <begin position="857"/>
        <end position="877"/>
    </location>
</feature>
<dbReference type="GO" id="GO:0022857">
    <property type="term" value="F:transmembrane transporter activity"/>
    <property type="evidence" value="ECO:0007669"/>
    <property type="project" value="InterPro"/>
</dbReference>
<comment type="catalytic activity">
    <reaction evidence="9">
        <text>L-aspartyl-L-lysine(out) = L-aspartyl-L-lysine(in)</text>
        <dbReference type="Rhea" id="RHEA:79411"/>
        <dbReference type="ChEBI" id="CHEBI:229953"/>
    </reaction>
</comment>
<comment type="subunit">
    <text evidence="19">Homodimer. Interacts with lysosomal protein GLMP (via lumenal domain); the interaction starts while both proteins are still in the endoplasmic reticulum and is required for stabilization of MFSD1 in lysosomes but has no direct effect on its targeting to lysosomes or transporter activity.</text>
</comment>
<keyword evidence="20" id="KW-0812">Transmembrane</keyword>
<feature type="transmembrane region" description="Helical" evidence="20">
    <location>
        <begin position="797"/>
        <end position="819"/>
    </location>
</feature>
<dbReference type="GO" id="GO:0016491">
    <property type="term" value="F:oxidoreductase activity"/>
    <property type="evidence" value="ECO:0007669"/>
    <property type="project" value="InterPro"/>
</dbReference>
<feature type="transmembrane region" description="Helical" evidence="20">
    <location>
        <begin position="897"/>
        <end position="917"/>
    </location>
</feature>
<dbReference type="InterPro" id="IPR016166">
    <property type="entry name" value="FAD-bd_PCMH"/>
</dbReference>
<evidence type="ECO:0000256" key="4">
    <source>
        <dbReference type="ARBA" id="ARBA00044878"/>
    </source>
</evidence>
<dbReference type="InterPro" id="IPR052187">
    <property type="entry name" value="MFSD1"/>
</dbReference>
<feature type="transmembrane region" description="Helical" evidence="20">
    <location>
        <begin position="1126"/>
        <end position="1145"/>
    </location>
</feature>
<dbReference type="EMBL" id="BDGU01000035">
    <property type="protein sequence ID" value="GAW00705.1"/>
    <property type="molecule type" value="Genomic_DNA"/>
</dbReference>
<evidence type="ECO:0000256" key="10">
    <source>
        <dbReference type="ARBA" id="ARBA00044899"/>
    </source>
</evidence>
<gene>
    <name evidence="23" type="ORF">LENED_002250</name>
</gene>
<feature type="domain" description="FAD-binding PCMH-type" evidence="22">
    <location>
        <begin position="113"/>
        <end position="300"/>
    </location>
</feature>
<dbReference type="PANTHER" id="PTHR23512:SF12">
    <property type="entry name" value="TRANSPORTER, PUTATIVE (AFU_ORTHOLOGUE AFUA_4G00260)-RELATED"/>
    <property type="match status" value="1"/>
</dbReference>
<dbReference type="Pfam" id="PF01565">
    <property type="entry name" value="FAD_binding_4"/>
    <property type="match status" value="1"/>
</dbReference>
<evidence type="ECO:0000256" key="2">
    <source>
        <dbReference type="ARBA" id="ARBA00005466"/>
    </source>
</evidence>
<keyword evidence="24" id="KW-1185">Reference proteome</keyword>
<dbReference type="Gene3D" id="1.20.1250.20">
    <property type="entry name" value="MFS general substrate transporter like domains"/>
    <property type="match status" value="2"/>
</dbReference>
<evidence type="ECO:0000256" key="5">
    <source>
        <dbReference type="ARBA" id="ARBA00044881"/>
    </source>
</evidence>
<dbReference type="InterPro" id="IPR006094">
    <property type="entry name" value="Oxid_FAD_bind_N"/>
</dbReference>
<protein>
    <recommendedName>
        <fullName evidence="16">Lysosomal dipeptide transporter MFSD1</fullName>
    </recommendedName>
    <alternativeName>
        <fullName evidence="17">Major facilitator superfamily domain-containing protein 1</fullName>
    </alternativeName>
</protein>
<evidence type="ECO:0000256" key="1">
    <source>
        <dbReference type="ARBA" id="ARBA00004141"/>
    </source>
</evidence>
<evidence type="ECO:0000256" key="19">
    <source>
        <dbReference type="ARBA" id="ARBA00046376"/>
    </source>
</evidence>
<comment type="catalytic activity">
    <reaction evidence="3">
        <text>L-lysyl-L-alanine(out) = L-lysyl-L-alanine(in)</text>
        <dbReference type="Rhea" id="RHEA:79399"/>
        <dbReference type="ChEBI" id="CHEBI:229954"/>
    </reaction>
</comment>
<comment type="catalytic activity">
    <reaction evidence="14">
        <text>L-alanyl-L-lysine(out) = L-alanyl-L-lysine(in)</text>
        <dbReference type="Rhea" id="RHEA:79415"/>
        <dbReference type="ChEBI" id="CHEBI:192470"/>
    </reaction>
</comment>
<evidence type="ECO:0000313" key="24">
    <source>
        <dbReference type="Proteomes" id="UP000188533"/>
    </source>
</evidence>
<dbReference type="Pfam" id="PF07690">
    <property type="entry name" value="MFS_1"/>
    <property type="match status" value="2"/>
</dbReference>
<evidence type="ECO:0000256" key="12">
    <source>
        <dbReference type="ARBA" id="ARBA00044903"/>
    </source>
</evidence>
<dbReference type="InterPro" id="IPR036318">
    <property type="entry name" value="FAD-bd_PCMH-like_sf"/>
</dbReference>
<dbReference type="GO" id="GO:0016020">
    <property type="term" value="C:membrane"/>
    <property type="evidence" value="ECO:0007669"/>
    <property type="project" value="UniProtKB-SubCell"/>
</dbReference>
<dbReference type="SUPFAM" id="SSF56176">
    <property type="entry name" value="FAD-binding/transporter-associated domain-like"/>
    <property type="match status" value="1"/>
</dbReference>
<keyword evidence="20" id="KW-0472">Membrane</keyword>
<evidence type="ECO:0000259" key="22">
    <source>
        <dbReference type="PROSITE" id="PS51387"/>
    </source>
</evidence>
<comment type="catalytic activity">
    <reaction evidence="10">
        <text>L-arginyl-L-alpha-amino acid(out) = L-arginyl-L-alpha-amino acid(in)</text>
        <dbReference type="Rhea" id="RHEA:79371"/>
        <dbReference type="ChEBI" id="CHEBI:84315"/>
    </reaction>
</comment>
<dbReference type="InterPro" id="IPR011701">
    <property type="entry name" value="MFS"/>
</dbReference>